<dbReference type="PRINTS" id="PR00153">
    <property type="entry name" value="CSAPPISMRASE"/>
</dbReference>
<dbReference type="GO" id="GO:0006457">
    <property type="term" value="P:protein folding"/>
    <property type="evidence" value="ECO:0007669"/>
    <property type="project" value="InterPro"/>
</dbReference>
<evidence type="ECO:0000313" key="8">
    <source>
        <dbReference type="Proteomes" id="UP000070352"/>
    </source>
</evidence>
<dbReference type="EMBL" id="LSKU01000002">
    <property type="protein sequence ID" value="KXG42596.1"/>
    <property type="molecule type" value="Genomic_DNA"/>
</dbReference>
<comment type="catalytic activity">
    <reaction evidence="1 5">
        <text>[protein]-peptidylproline (omega=180) = [protein]-peptidylproline (omega=0)</text>
        <dbReference type="Rhea" id="RHEA:16237"/>
        <dbReference type="Rhea" id="RHEA-COMP:10747"/>
        <dbReference type="Rhea" id="RHEA-COMP:10748"/>
        <dbReference type="ChEBI" id="CHEBI:83833"/>
        <dbReference type="ChEBI" id="CHEBI:83834"/>
        <dbReference type="EC" id="5.2.1.8"/>
    </reaction>
</comment>
<dbReference type="PROSITE" id="PS50072">
    <property type="entry name" value="CSA_PPIASE_2"/>
    <property type="match status" value="1"/>
</dbReference>
<keyword evidence="3 5" id="KW-0697">Rotamase</keyword>
<feature type="domain" description="PPIase cyclophilin-type" evidence="6">
    <location>
        <begin position="10"/>
        <end position="165"/>
    </location>
</feature>
<proteinExistence type="inferred from homology"/>
<dbReference type="Proteomes" id="UP000070352">
    <property type="component" value="Unassembled WGS sequence"/>
</dbReference>
<evidence type="ECO:0000256" key="3">
    <source>
        <dbReference type="ARBA" id="ARBA00023110"/>
    </source>
</evidence>
<dbReference type="InterPro" id="IPR044666">
    <property type="entry name" value="Cyclophilin_A-like"/>
</dbReference>
<dbReference type="STRING" id="1413211.U473_13800"/>
<evidence type="ECO:0000256" key="4">
    <source>
        <dbReference type="ARBA" id="ARBA00023235"/>
    </source>
</evidence>
<dbReference type="OrthoDB" id="9807797at2"/>
<comment type="similarity">
    <text evidence="5">Belongs to the cyclophilin-type PPIase family.</text>
</comment>
<accession>A0A135L0S8</accession>
<dbReference type="AlphaFoldDB" id="A0A135L0S8"/>
<dbReference type="PROSITE" id="PS00170">
    <property type="entry name" value="CSA_PPIASE_1"/>
    <property type="match status" value="1"/>
</dbReference>
<evidence type="ECO:0000313" key="7">
    <source>
        <dbReference type="EMBL" id="KXG42596.1"/>
    </source>
</evidence>
<dbReference type="PANTHER" id="PTHR45625">
    <property type="entry name" value="PEPTIDYL-PROLYL CIS-TRANS ISOMERASE-RELATED"/>
    <property type="match status" value="1"/>
</dbReference>
<dbReference type="InterPro" id="IPR020892">
    <property type="entry name" value="Cyclophilin-type_PPIase_CS"/>
</dbReference>
<reference evidence="7 8" key="1">
    <citation type="submission" date="2016-02" db="EMBL/GenBank/DDBJ databases">
        <title>Draft Genome for Tepidibacillus decaturensis nov. sp. Strain Z9, an Anaerobic, Moderately Thermophilic and Heterotrophic Bacterium from Deep Subsurface of the Illinois Basin, USA.</title>
        <authorList>
            <person name="Dong Y."/>
            <person name="Chang J.Y."/>
            <person name="Sanford R."/>
            <person name="Fouke B.W."/>
        </authorList>
    </citation>
    <scope>NUCLEOTIDE SEQUENCE [LARGE SCALE GENOMIC DNA]</scope>
    <source>
        <strain evidence="7 8">Z9</strain>
    </source>
</reference>
<name>A0A135L0S8_9BACI</name>
<organism evidence="7 8">
    <name type="scientific">Tepidibacillus decaturensis</name>
    <dbReference type="NCBI Taxonomy" id="1413211"/>
    <lineage>
        <taxon>Bacteria</taxon>
        <taxon>Bacillati</taxon>
        <taxon>Bacillota</taxon>
        <taxon>Bacilli</taxon>
        <taxon>Bacillales</taxon>
        <taxon>Bacillaceae</taxon>
        <taxon>Tepidibacillus</taxon>
    </lineage>
</organism>
<sequence length="168" mass="18209">MQIDPDKEYVATIHTNKGDIKIKLFANGVPKTVNNFVFLAKDGYYDGVKFHRVIETFMIQTGDPLGNGMGGPGYSFEDELPPVKAYEPGIVAMANAGPNTNGSQFFICSGPDSTFLNQHPNYTVFGEVIEGMDTVNAIASVPVGPSFGGEMSSPKEAVYMKNVKIEEM</sequence>
<comment type="function">
    <text evidence="2 5">PPIases accelerate the folding of proteins. It catalyzes the cis-trans isomerization of proline imidic peptide bonds in oligopeptides.</text>
</comment>
<dbReference type="CDD" id="cd00317">
    <property type="entry name" value="cyclophilin"/>
    <property type="match status" value="1"/>
</dbReference>
<dbReference type="GO" id="GO:0003755">
    <property type="term" value="F:peptidyl-prolyl cis-trans isomerase activity"/>
    <property type="evidence" value="ECO:0007669"/>
    <property type="project" value="UniProtKB-UniRule"/>
</dbReference>
<dbReference type="Pfam" id="PF00160">
    <property type="entry name" value="Pro_isomerase"/>
    <property type="match status" value="1"/>
</dbReference>
<keyword evidence="4 5" id="KW-0413">Isomerase</keyword>
<evidence type="ECO:0000256" key="5">
    <source>
        <dbReference type="RuleBase" id="RU363019"/>
    </source>
</evidence>
<evidence type="ECO:0000259" key="6">
    <source>
        <dbReference type="PROSITE" id="PS50072"/>
    </source>
</evidence>
<evidence type="ECO:0000256" key="2">
    <source>
        <dbReference type="ARBA" id="ARBA00002388"/>
    </source>
</evidence>
<evidence type="ECO:0000256" key="1">
    <source>
        <dbReference type="ARBA" id="ARBA00000971"/>
    </source>
</evidence>
<protein>
    <recommendedName>
        <fullName evidence="5">Peptidyl-prolyl cis-trans isomerase</fullName>
        <shortName evidence="5">PPIase</shortName>
        <ecNumber evidence="5">5.2.1.8</ecNumber>
    </recommendedName>
</protein>
<dbReference type="Gene3D" id="2.40.100.10">
    <property type="entry name" value="Cyclophilin-like"/>
    <property type="match status" value="1"/>
</dbReference>
<keyword evidence="8" id="KW-1185">Reference proteome</keyword>
<dbReference type="PANTHER" id="PTHR45625:SF4">
    <property type="entry name" value="PEPTIDYLPROLYL ISOMERASE DOMAIN AND WD REPEAT-CONTAINING PROTEIN 1"/>
    <property type="match status" value="1"/>
</dbReference>
<dbReference type="EC" id="5.2.1.8" evidence="5"/>
<dbReference type="SUPFAM" id="SSF50891">
    <property type="entry name" value="Cyclophilin-like"/>
    <property type="match status" value="1"/>
</dbReference>
<dbReference type="InterPro" id="IPR029000">
    <property type="entry name" value="Cyclophilin-like_dom_sf"/>
</dbReference>
<dbReference type="InterPro" id="IPR002130">
    <property type="entry name" value="Cyclophilin-type_PPIase_dom"/>
</dbReference>
<gene>
    <name evidence="7" type="ORF">U473_13800</name>
</gene>
<comment type="caution">
    <text evidence="7">The sequence shown here is derived from an EMBL/GenBank/DDBJ whole genome shotgun (WGS) entry which is preliminary data.</text>
</comment>